<dbReference type="InterPro" id="IPR011990">
    <property type="entry name" value="TPR-like_helical_dom_sf"/>
</dbReference>
<comment type="caution">
    <text evidence="6">The sequence shown here is derived from an EMBL/GenBank/DDBJ whole genome shotgun (WGS) entry which is preliminary data.</text>
</comment>
<dbReference type="SMART" id="SM01043">
    <property type="entry name" value="BTAD"/>
    <property type="match status" value="1"/>
</dbReference>
<evidence type="ECO:0000256" key="1">
    <source>
        <dbReference type="ARBA" id="ARBA00005820"/>
    </source>
</evidence>
<dbReference type="InterPro" id="IPR001867">
    <property type="entry name" value="OmpR/PhoB-type_DNA-bd"/>
</dbReference>
<dbReference type="PRINTS" id="PR00364">
    <property type="entry name" value="DISEASERSIST"/>
</dbReference>
<dbReference type="SMART" id="SM00382">
    <property type="entry name" value="AAA"/>
    <property type="match status" value="1"/>
</dbReference>
<dbReference type="EMBL" id="RJJQ01000011">
    <property type="protein sequence ID" value="RNI21290.1"/>
    <property type="molecule type" value="Genomic_DNA"/>
</dbReference>
<feature type="domain" description="OmpR/PhoB-type" evidence="4">
    <location>
        <begin position="68"/>
        <end position="138"/>
    </location>
</feature>
<dbReference type="GO" id="GO:0006355">
    <property type="term" value="P:regulation of DNA-templated transcription"/>
    <property type="evidence" value="ECO:0007669"/>
    <property type="project" value="InterPro"/>
</dbReference>
<dbReference type="SUPFAM" id="SSF48452">
    <property type="entry name" value="TPR-like"/>
    <property type="match status" value="1"/>
</dbReference>
<dbReference type="GO" id="GO:0000160">
    <property type="term" value="P:phosphorelay signal transduction system"/>
    <property type="evidence" value="ECO:0007669"/>
    <property type="project" value="InterPro"/>
</dbReference>
<evidence type="ECO:0000256" key="2">
    <source>
        <dbReference type="ARBA" id="ARBA00023125"/>
    </source>
</evidence>
<protein>
    <submittedName>
        <fullName evidence="6">AfsR/SARP family transcriptional regulator</fullName>
    </submittedName>
</protein>
<proteinExistence type="inferred from homology"/>
<feature type="domain" description="Bacterial transcriptional activator" evidence="5">
    <location>
        <begin position="145"/>
        <end position="290"/>
    </location>
</feature>
<gene>
    <name evidence="6" type="ORF">EFY87_11385</name>
</gene>
<keyword evidence="2" id="KW-0238">DNA-binding</keyword>
<dbReference type="Pfam" id="PF25872">
    <property type="entry name" value="HTH_77"/>
    <property type="match status" value="1"/>
</dbReference>
<dbReference type="InterPro" id="IPR027417">
    <property type="entry name" value="P-loop_NTPase"/>
</dbReference>
<name>A0A3M9M6V1_9MICO</name>
<dbReference type="Gene3D" id="1.10.10.10">
    <property type="entry name" value="Winged helix-like DNA-binding domain superfamily/Winged helix DNA-binding domain"/>
    <property type="match status" value="1"/>
</dbReference>
<evidence type="ECO:0000259" key="5">
    <source>
        <dbReference type="SMART" id="SM01043"/>
    </source>
</evidence>
<evidence type="ECO:0000313" key="6">
    <source>
        <dbReference type="EMBL" id="RNI21290.1"/>
    </source>
</evidence>
<sequence>MRLRVIHLKIRRVVRVAIQESHYSGVRQSVVLAAGSAGRAPPRILPLGTRLGRVNVRLVLLPEVSFDGRPITSAAIGRLVACLAADLRTGAGSARLIEDLWPDDRPEHPAKALQVVVSRTRSALGAGVVESTPGGYRLLLAEDEVDATALRARATAARRALRECDAAGALEHADAGLALWPDVADTDPDPDDPLTTLRCDALAVRTTLTRERGLALARLGRHADALEALAPYLTRMPHDEEVLATVLRAEAVTGSRAAALERYETYRRSVRDRLGTDPGAALQQVHLELLETDRPQVHTGVEHDPNPLLGRDRDLEAVAHLVGTSRVTSIVGPGGLGKTRLAHAVCRQTLYRTVQFVGLAGVTDSSEVAAEVATVLGVTSARTRAARTTEAPVDLATAIARSLGGVSALLVLDNCEHVLDGVVELTRSLVAVLPDLRILTTSRAPLGLSSETVYPLAELDLDTAAELFTQRARAVRPDVELPEDVIRRLCARLDGLPLALELAAARTNVLSVRQIEQRLEHRFALLNRGARDAPDRHRTLQAVIDWSWRLLGSAEQEALATLSVFADGFDLDAAGDVLAAGGPPTADPVEIVEQLVDQSLLQRADRDGRPRFRMLETVREFGTDQLAHSGRTTTASRAVLRWATAVSRTRGPQLFGPDPDDALHFLLAEEDNLTAALRAALDGADAAATAAVFGALGSLWSVQSRHERVFDPASDAVRVISHYHPGAQDLEITRQALVLAAVNLNIVGNPTGLRALVLLRRLPPAATSGIVEALARLLMVDDGMLPLDADRAIEVMDRADPALRAATMLLVAHVLENDGRADEALQVARTAETEPAIVESPWGTLVNRTRVAELAAAVGDYVGAEETAARAIPLLERFGAQGDLTSMRWTVAMLRLQRADVAGATEQLQAAGLPPAEDSFGEGTTGMTIHAELDLAEGNVEAGLRRYRAAVEHAERRSSLAPFLTDESTSPWLSVARSASLVAHAIHDRLDEVADLPGRLTASLRAAVTAQETGPLSMVIRVDLPICGCAVLGLSYALAMSGTSVGERACAARGFALSEALGVSRTSPAFALQRARALAIQTDAPAYDSARETYAGAGRDELLKLLGQWLDALPHS</sequence>
<dbReference type="Gene3D" id="1.25.40.10">
    <property type="entry name" value="Tetratricopeptide repeat domain"/>
    <property type="match status" value="1"/>
</dbReference>
<dbReference type="AlphaFoldDB" id="A0A3M9M6V1"/>
<dbReference type="InterPro" id="IPR058852">
    <property type="entry name" value="HTH_77"/>
</dbReference>
<feature type="domain" description="AAA+ ATPase" evidence="3">
    <location>
        <begin position="324"/>
        <end position="478"/>
    </location>
</feature>
<evidence type="ECO:0000313" key="7">
    <source>
        <dbReference type="Proteomes" id="UP000271678"/>
    </source>
</evidence>
<evidence type="ECO:0000259" key="4">
    <source>
        <dbReference type="SMART" id="SM00862"/>
    </source>
</evidence>
<dbReference type="SMART" id="SM00862">
    <property type="entry name" value="Trans_reg_C"/>
    <property type="match status" value="1"/>
</dbReference>
<dbReference type="Proteomes" id="UP000271678">
    <property type="component" value="Unassembled WGS sequence"/>
</dbReference>
<dbReference type="PANTHER" id="PTHR47691">
    <property type="entry name" value="REGULATOR-RELATED"/>
    <property type="match status" value="1"/>
</dbReference>
<reference evidence="6 7" key="1">
    <citation type="submission" date="2018-11" db="EMBL/GenBank/DDBJ databases">
        <title>Draft genome of Simplicispira Flexivirga sp. BO-16.</title>
        <authorList>
            <person name="Im W.T."/>
        </authorList>
    </citation>
    <scope>NUCLEOTIDE SEQUENCE [LARGE SCALE GENOMIC DNA]</scope>
    <source>
        <strain evidence="6 7">BO-16</strain>
    </source>
</reference>
<evidence type="ECO:0000259" key="3">
    <source>
        <dbReference type="SMART" id="SM00382"/>
    </source>
</evidence>
<dbReference type="GO" id="GO:0043531">
    <property type="term" value="F:ADP binding"/>
    <property type="evidence" value="ECO:0007669"/>
    <property type="project" value="InterPro"/>
</dbReference>
<dbReference type="InterPro" id="IPR005158">
    <property type="entry name" value="BTAD"/>
</dbReference>
<accession>A0A3M9M6V1</accession>
<organism evidence="6 7">
    <name type="scientific">Flexivirga caeni</name>
    <dbReference type="NCBI Taxonomy" id="2294115"/>
    <lineage>
        <taxon>Bacteria</taxon>
        <taxon>Bacillati</taxon>
        <taxon>Actinomycetota</taxon>
        <taxon>Actinomycetes</taxon>
        <taxon>Micrococcales</taxon>
        <taxon>Dermacoccaceae</taxon>
        <taxon>Flexivirga</taxon>
    </lineage>
</organism>
<comment type="similarity">
    <text evidence="1">Belongs to the AfsR/DnrI/RedD regulatory family.</text>
</comment>
<dbReference type="GO" id="GO:0003677">
    <property type="term" value="F:DNA binding"/>
    <property type="evidence" value="ECO:0007669"/>
    <property type="project" value="UniProtKB-KW"/>
</dbReference>
<dbReference type="Pfam" id="PF03704">
    <property type="entry name" value="BTAD"/>
    <property type="match status" value="1"/>
</dbReference>
<keyword evidence="7" id="KW-1185">Reference proteome</keyword>
<dbReference type="PANTHER" id="PTHR47691:SF3">
    <property type="entry name" value="HTH-TYPE TRANSCRIPTIONAL REGULATOR RV0890C-RELATED"/>
    <property type="match status" value="1"/>
</dbReference>
<dbReference type="InterPro" id="IPR036388">
    <property type="entry name" value="WH-like_DNA-bd_sf"/>
</dbReference>
<dbReference type="SUPFAM" id="SSF52540">
    <property type="entry name" value="P-loop containing nucleoside triphosphate hydrolases"/>
    <property type="match status" value="1"/>
</dbReference>
<dbReference type="InterPro" id="IPR003593">
    <property type="entry name" value="AAA+_ATPase"/>
</dbReference>